<dbReference type="AlphaFoldDB" id="A0A0L0NXF4"/>
<proteinExistence type="predicted"/>
<gene>
    <name evidence="2" type="ORF">QG37_04231</name>
</gene>
<organism evidence="2 3">
    <name type="scientific">Candidozyma auris</name>
    <name type="common">Yeast</name>
    <name type="synonym">Candida auris</name>
    <dbReference type="NCBI Taxonomy" id="498019"/>
    <lineage>
        <taxon>Eukaryota</taxon>
        <taxon>Fungi</taxon>
        <taxon>Dikarya</taxon>
        <taxon>Ascomycota</taxon>
        <taxon>Saccharomycotina</taxon>
        <taxon>Pichiomycetes</taxon>
        <taxon>Metschnikowiaceae</taxon>
        <taxon>Candidozyma</taxon>
    </lineage>
</organism>
<protein>
    <submittedName>
        <fullName evidence="2">Uncharacterized protein</fullName>
    </submittedName>
</protein>
<sequence length="78" mass="8482">MAMAGYKGTKKKKKNLLMASAVADASRGQYIGRGIASCKEFQQEAGWGLIGHRKDEADSQTKTTNPPIHTAFFDHGAR</sequence>
<accession>A0A0L0NXF4</accession>
<dbReference type="Proteomes" id="UP000037122">
    <property type="component" value="Unassembled WGS sequence"/>
</dbReference>
<evidence type="ECO:0000256" key="1">
    <source>
        <dbReference type="SAM" id="MobiDB-lite"/>
    </source>
</evidence>
<evidence type="ECO:0000313" key="2">
    <source>
        <dbReference type="EMBL" id="KND98887.1"/>
    </source>
</evidence>
<dbReference type="EMBL" id="LGST01000029">
    <property type="protein sequence ID" value="KND98887.1"/>
    <property type="molecule type" value="Genomic_DNA"/>
</dbReference>
<evidence type="ECO:0000313" key="3">
    <source>
        <dbReference type="Proteomes" id="UP000037122"/>
    </source>
</evidence>
<reference evidence="3" key="1">
    <citation type="journal article" date="2015" name="BMC Genomics">
        <title>Draft genome of a commonly misdiagnosed multidrug resistant pathogen Candida auris.</title>
        <authorList>
            <person name="Chatterjee S."/>
            <person name="Alampalli S.V."/>
            <person name="Nageshan R.K."/>
            <person name="Chettiar S.T."/>
            <person name="Joshi S."/>
            <person name="Tatu U.S."/>
        </authorList>
    </citation>
    <scope>NUCLEOTIDE SEQUENCE [LARGE SCALE GENOMIC DNA]</scope>
    <source>
        <strain evidence="3">6684</strain>
    </source>
</reference>
<name>A0A0L0NXF4_CANAR</name>
<comment type="caution">
    <text evidence="2">The sequence shown here is derived from an EMBL/GenBank/DDBJ whole genome shotgun (WGS) entry which is preliminary data.</text>
</comment>
<dbReference type="VEuPathDB" id="FungiDB:QG37_04231"/>
<feature type="region of interest" description="Disordered" evidence="1">
    <location>
        <begin position="55"/>
        <end position="78"/>
    </location>
</feature>